<sequence length="797" mass="88626">MPSIYGKPSGQSIKQQQRAVAVAEEMELLKLLNGERYELDFDNHAPQVMNVQSYEQDAEGMELDVRTVPDRRLPSLTVTFAVSSIRVSYVSLPAISRPPFTHHNLENISAAKQNYPKHYSQPAYDSLDSRYSTAHGASNIPRTQRDWMPPVNTAAQQQRSKAYLFEPETFPDPVYNRQRSVWSPPRAEAQWANYDQAAYRVPSQRYAQIPERPFTPHDTYSYPAEHIYTAPAPAVAAAPLMAEPNVENVNAAFAVWYAQQVVNLLVYPGQFRTATAGAADEEWGPAGRERDGYERMGMSSPTAFAHQWSRMAATSPVFASRRRVEFEQHDPWNISWAHAIEPSSTLVSFVLDMIQRMTISPSALVAGVWFLAGLGLHEGDGKKGAGLRKILRESVSCEPEAVERRVATLGLILAGKWLDDNSFLTKSWFEVTTIPIKTIDAMERCALNDLNWSLYVPVASWVDHVNQLFVDLDDKPVKDEADAVVHYVLDKMATEARGVELGEDLEKKTFTTPDFIASPLAASTRRLSYDETPAAFDQLATRDWDSFARSYQHQQDTKLSSAAYPARNPAVSALVEDDGVEIERAERNVEMLLSDDDMNEVESQVEEEFEEDDEEFLEYDGAKKWLPTAAEMRKTCSNQSQGYPIPPPATSCSRGAWPTAAAPPAKSSKASQWQYADPFGFPVALDPSSVQRINRRKTPLNQHHHHTYGHSNRSVRGTGATSAAAVGGGEGYPVGHQLEPGVNVVREPGAGQTSEFGFMSGMMGNKRSANLGRYASPSVRTRFSTTLPYYHSAAVGY</sequence>
<dbReference type="CDD" id="cd20557">
    <property type="entry name" value="CYCLIN_ScPCL1-like"/>
    <property type="match status" value="1"/>
</dbReference>
<dbReference type="InterPro" id="IPR013922">
    <property type="entry name" value="Cyclin_PHO80-like"/>
</dbReference>
<feature type="region of interest" description="Disordered" evidence="1">
    <location>
        <begin position="702"/>
        <end position="724"/>
    </location>
</feature>
<accession>A0A1E3HUX5</accession>
<gene>
    <name evidence="2" type="ORF">L202_03826</name>
</gene>
<comment type="caution">
    <text evidence="2">The sequence shown here is derived from an EMBL/GenBank/DDBJ whole genome shotgun (WGS) entry which is preliminary data.</text>
</comment>
<dbReference type="EMBL" id="AWGJ01000005">
    <property type="protein sequence ID" value="ODN79945.1"/>
    <property type="molecule type" value="Genomic_DNA"/>
</dbReference>
<feature type="region of interest" description="Disordered" evidence="1">
    <location>
        <begin position="637"/>
        <end position="669"/>
    </location>
</feature>
<dbReference type="GO" id="GO:0005634">
    <property type="term" value="C:nucleus"/>
    <property type="evidence" value="ECO:0007669"/>
    <property type="project" value="TreeGrafter"/>
</dbReference>
<dbReference type="PANTHER" id="PTHR15615">
    <property type="match status" value="1"/>
</dbReference>
<proteinExistence type="predicted"/>
<dbReference type="GeneID" id="30155135"/>
<keyword evidence="3" id="KW-1185">Reference proteome</keyword>
<reference evidence="2 3" key="1">
    <citation type="submission" date="2016-06" db="EMBL/GenBank/DDBJ databases">
        <title>Evolution of pathogenesis and genome organization in the Tremellales.</title>
        <authorList>
            <person name="Cuomo C."/>
            <person name="Litvintseva A."/>
            <person name="Heitman J."/>
            <person name="Chen Y."/>
            <person name="Sun S."/>
            <person name="Springer D."/>
            <person name="Dromer F."/>
            <person name="Young S."/>
            <person name="Zeng Q."/>
            <person name="Chapman S."/>
            <person name="Gujja S."/>
            <person name="Saif S."/>
            <person name="Birren B."/>
        </authorList>
    </citation>
    <scope>NUCLEOTIDE SEQUENCE [LARGE SCALE GENOMIC DNA]</scope>
    <source>
        <strain evidence="2 3">CBS 6039</strain>
    </source>
</reference>
<dbReference type="PANTHER" id="PTHR15615:SF120">
    <property type="entry name" value="CYCLIN N-TERMINAL DOMAIN-CONTAINING PROTEIN"/>
    <property type="match status" value="1"/>
</dbReference>
<dbReference type="STRING" id="1295533.A0A1E3HUX5"/>
<dbReference type="GO" id="GO:0016538">
    <property type="term" value="F:cyclin-dependent protein serine/threonine kinase regulator activity"/>
    <property type="evidence" value="ECO:0007669"/>
    <property type="project" value="TreeGrafter"/>
</dbReference>
<dbReference type="AlphaFoldDB" id="A0A1E3HUX5"/>
<feature type="compositionally biased region" description="Low complexity" evidence="1">
    <location>
        <begin position="660"/>
        <end position="669"/>
    </location>
</feature>
<dbReference type="Gene3D" id="1.10.472.10">
    <property type="entry name" value="Cyclin-like"/>
    <property type="match status" value="1"/>
</dbReference>
<dbReference type="OrthoDB" id="286814at2759"/>
<evidence type="ECO:0008006" key="4">
    <source>
        <dbReference type="Google" id="ProtNLM"/>
    </source>
</evidence>
<organism evidence="2 3">
    <name type="scientific">Cryptococcus amylolentus CBS 6039</name>
    <dbReference type="NCBI Taxonomy" id="1295533"/>
    <lineage>
        <taxon>Eukaryota</taxon>
        <taxon>Fungi</taxon>
        <taxon>Dikarya</taxon>
        <taxon>Basidiomycota</taxon>
        <taxon>Agaricomycotina</taxon>
        <taxon>Tremellomycetes</taxon>
        <taxon>Tremellales</taxon>
        <taxon>Cryptococcaceae</taxon>
        <taxon>Cryptococcus</taxon>
    </lineage>
</organism>
<dbReference type="GO" id="GO:0000307">
    <property type="term" value="C:cyclin-dependent protein kinase holoenzyme complex"/>
    <property type="evidence" value="ECO:0007669"/>
    <property type="project" value="TreeGrafter"/>
</dbReference>
<protein>
    <recommendedName>
        <fullName evidence="4">Cyclin N-terminal domain-containing protein</fullName>
    </recommendedName>
</protein>
<name>A0A1E3HUX5_9TREE</name>
<dbReference type="RefSeq" id="XP_018994792.1">
    <property type="nucleotide sequence ID" value="XM_019137766.1"/>
</dbReference>
<evidence type="ECO:0000256" key="1">
    <source>
        <dbReference type="SAM" id="MobiDB-lite"/>
    </source>
</evidence>
<dbReference type="GO" id="GO:0019901">
    <property type="term" value="F:protein kinase binding"/>
    <property type="evidence" value="ECO:0007669"/>
    <property type="project" value="InterPro"/>
</dbReference>
<dbReference type="Proteomes" id="UP000094065">
    <property type="component" value="Unassembled WGS sequence"/>
</dbReference>
<evidence type="ECO:0000313" key="3">
    <source>
        <dbReference type="Proteomes" id="UP000094065"/>
    </source>
</evidence>
<evidence type="ECO:0000313" key="2">
    <source>
        <dbReference type="EMBL" id="ODN79945.1"/>
    </source>
</evidence>